<dbReference type="Proteomes" id="UP000029117">
    <property type="component" value="Unassembled WGS sequence"/>
</dbReference>
<organism evidence="2 3">
    <name type="scientific">Francisella philomiragia</name>
    <dbReference type="NCBI Taxonomy" id="28110"/>
    <lineage>
        <taxon>Bacteria</taxon>
        <taxon>Pseudomonadati</taxon>
        <taxon>Pseudomonadota</taxon>
        <taxon>Gammaproteobacteria</taxon>
        <taxon>Thiotrichales</taxon>
        <taxon>Francisellaceae</taxon>
        <taxon>Francisella</taxon>
    </lineage>
</organism>
<name>A0AAW3D9A6_9GAMM</name>
<protein>
    <submittedName>
        <fullName evidence="2">Uncharacterized protein</fullName>
    </submittedName>
</protein>
<comment type="caution">
    <text evidence="2">The sequence shown here is derived from an EMBL/GenBank/DDBJ whole genome shotgun (WGS) entry which is preliminary data.</text>
</comment>
<keyword evidence="1" id="KW-0812">Transmembrane</keyword>
<evidence type="ECO:0000313" key="3">
    <source>
        <dbReference type="Proteomes" id="UP000029117"/>
    </source>
</evidence>
<keyword evidence="1" id="KW-0472">Membrane</keyword>
<sequence length="101" mass="11890">MTALFIILGILFLIFLPIINIYIPLGNFPRIPDSINENYDLNPNKRKVGESDEEYRKRLRELNPNPKPLFTIKNFCITFITVLLLLILFFIFLFFSMGSYI</sequence>
<reference evidence="2 3" key="1">
    <citation type="submission" date="2014-04" db="EMBL/GenBank/DDBJ databases">
        <authorList>
            <person name="Bishop-Lilly K.A."/>
            <person name="Broomall S.M."/>
            <person name="Chain P.S."/>
            <person name="Chertkov O."/>
            <person name="Coyne S.R."/>
            <person name="Daligault H.E."/>
            <person name="Davenport K.W."/>
            <person name="Erkkila T."/>
            <person name="Frey K.G."/>
            <person name="Gibbons H.S."/>
            <person name="Gu W."/>
            <person name="Jaissle J."/>
            <person name="Johnson S.L."/>
            <person name="Koroleva G.I."/>
            <person name="Ladner J.T."/>
            <person name="Lo C.-C."/>
            <person name="Minogue T.D."/>
            <person name="Munk C."/>
            <person name="Palacios G.F."/>
            <person name="Redden C.L."/>
            <person name="Rosenzweig C.N."/>
            <person name="Scholz M.B."/>
            <person name="Teshima H."/>
            <person name="Xu Y."/>
        </authorList>
    </citation>
    <scope>NUCLEOTIDE SEQUENCE [LARGE SCALE GENOMIC DNA]</scope>
    <source>
        <strain evidence="2 3">FAJ</strain>
    </source>
</reference>
<feature type="transmembrane region" description="Helical" evidence="1">
    <location>
        <begin position="75"/>
        <end position="95"/>
    </location>
</feature>
<keyword evidence="1" id="KW-1133">Transmembrane helix</keyword>
<dbReference type="AlphaFoldDB" id="A0AAW3D9A6"/>
<accession>A0AAW3D9A6</accession>
<dbReference type="EMBL" id="JOUE01000006">
    <property type="protein sequence ID" value="KFJ42083.1"/>
    <property type="molecule type" value="Genomic_DNA"/>
</dbReference>
<gene>
    <name evidence="2" type="ORF">DR78_876</name>
</gene>
<proteinExistence type="predicted"/>
<feature type="transmembrane region" description="Helical" evidence="1">
    <location>
        <begin position="6"/>
        <end position="25"/>
    </location>
</feature>
<evidence type="ECO:0000313" key="2">
    <source>
        <dbReference type="EMBL" id="KFJ42083.1"/>
    </source>
</evidence>
<evidence type="ECO:0000256" key="1">
    <source>
        <dbReference type="SAM" id="Phobius"/>
    </source>
</evidence>